<reference evidence="4 5" key="1">
    <citation type="journal article" date="2011" name="BMC Genomics">
        <title>Comparative genome analysis and genome-guided physiological analysis of Roseobacter litoralis.</title>
        <authorList>
            <person name="Kalhoefer D."/>
            <person name="Thole S."/>
            <person name="Voget S."/>
            <person name="Lehmann R."/>
            <person name="Liesegang H."/>
            <person name="Wollher A."/>
            <person name="Daniel R."/>
            <person name="Simon M."/>
            <person name="Brinkhoff T."/>
        </authorList>
    </citation>
    <scope>NUCLEOTIDE SEQUENCE [LARGE SCALE GENOMIC DNA]</scope>
    <source>
        <strain evidence="5">ATCC 49566 / DSM 6996 / JCM 21268 / NBRC 15278 / OCh 149</strain>
    </source>
</reference>
<dbReference type="STRING" id="391595.RLO149_c011840"/>
<dbReference type="CDD" id="cd04301">
    <property type="entry name" value="NAT_SF"/>
    <property type="match status" value="1"/>
</dbReference>
<dbReference type="PROSITE" id="PS51186">
    <property type="entry name" value="GNAT"/>
    <property type="match status" value="1"/>
</dbReference>
<keyword evidence="2" id="KW-0012">Acyltransferase</keyword>
<name>F7ZCF7_ROSLO</name>
<dbReference type="RefSeq" id="WP_013961126.1">
    <property type="nucleotide sequence ID" value="NC_015730.1"/>
</dbReference>
<dbReference type="OrthoDB" id="5459937at2"/>
<evidence type="ECO:0000313" key="5">
    <source>
        <dbReference type="Proteomes" id="UP000001353"/>
    </source>
</evidence>
<dbReference type="KEGG" id="rli:RLO149_c011840"/>
<sequence>MIRPASPEDSSAIVALWNWMIQDTLATFTTTTKTRAELETRITAQPSQFYVAENKGVFAGFVTFGPFRPGPGYAATVEHTIIIDPKAHGFGIGRALMAQAETAAHAAGKKVMIGAISSHNPAAIKFHERLEYMKVGHLPGVGHKQGHWLDLILMQKNL</sequence>
<dbReference type="EMBL" id="CP002623">
    <property type="protein sequence ID" value="AEI93188.1"/>
    <property type="molecule type" value="Genomic_DNA"/>
</dbReference>
<keyword evidence="1" id="KW-0808">Transferase</keyword>
<dbReference type="SUPFAM" id="SSF55729">
    <property type="entry name" value="Acyl-CoA N-acyltransferases (Nat)"/>
    <property type="match status" value="1"/>
</dbReference>
<dbReference type="Pfam" id="PF00583">
    <property type="entry name" value="Acetyltransf_1"/>
    <property type="match status" value="1"/>
</dbReference>
<dbReference type="InterPro" id="IPR000182">
    <property type="entry name" value="GNAT_dom"/>
</dbReference>
<feature type="domain" description="N-acetyltransferase" evidence="3">
    <location>
        <begin position="1"/>
        <end position="158"/>
    </location>
</feature>
<evidence type="ECO:0000256" key="1">
    <source>
        <dbReference type="ARBA" id="ARBA00022679"/>
    </source>
</evidence>
<dbReference type="GO" id="GO:0016747">
    <property type="term" value="F:acyltransferase activity, transferring groups other than amino-acyl groups"/>
    <property type="evidence" value="ECO:0007669"/>
    <property type="project" value="InterPro"/>
</dbReference>
<evidence type="ECO:0000256" key="2">
    <source>
        <dbReference type="ARBA" id="ARBA00023315"/>
    </source>
</evidence>
<dbReference type="AlphaFoldDB" id="F7ZCF7"/>
<protein>
    <submittedName>
        <fullName evidence="4">Acetyltransferase-like protein</fullName>
    </submittedName>
</protein>
<proteinExistence type="predicted"/>
<keyword evidence="5" id="KW-1185">Reference proteome</keyword>
<evidence type="ECO:0000259" key="3">
    <source>
        <dbReference type="PROSITE" id="PS51186"/>
    </source>
</evidence>
<evidence type="ECO:0000313" key="4">
    <source>
        <dbReference type="EMBL" id="AEI93188.1"/>
    </source>
</evidence>
<dbReference type="PANTHER" id="PTHR43072">
    <property type="entry name" value="N-ACETYLTRANSFERASE"/>
    <property type="match status" value="1"/>
</dbReference>
<dbReference type="PANTHER" id="PTHR43072:SF23">
    <property type="entry name" value="UPF0039 PROTEIN C11D3.02C"/>
    <property type="match status" value="1"/>
</dbReference>
<dbReference type="eggNOG" id="COG1247">
    <property type="taxonomic scope" value="Bacteria"/>
</dbReference>
<dbReference type="Gene3D" id="3.40.630.30">
    <property type="match status" value="1"/>
</dbReference>
<organism evidence="4 5">
    <name type="scientific">Roseobacter litoralis (strain ATCC 49566 / DSM 6996 / JCM 21268 / NBRC 15278 / OCh 149)</name>
    <dbReference type="NCBI Taxonomy" id="391595"/>
    <lineage>
        <taxon>Bacteria</taxon>
        <taxon>Pseudomonadati</taxon>
        <taxon>Pseudomonadota</taxon>
        <taxon>Alphaproteobacteria</taxon>
        <taxon>Rhodobacterales</taxon>
        <taxon>Roseobacteraceae</taxon>
        <taxon>Roseobacter</taxon>
    </lineage>
</organism>
<dbReference type="InterPro" id="IPR016181">
    <property type="entry name" value="Acyl_CoA_acyltransferase"/>
</dbReference>
<gene>
    <name evidence="4" type="ordered locus">RLO149_c011840</name>
</gene>
<dbReference type="HOGENOM" id="CLU_013985_4_4_5"/>
<dbReference type="Proteomes" id="UP000001353">
    <property type="component" value="Chromosome"/>
</dbReference>
<accession>F7ZCF7</accession>